<dbReference type="InterPro" id="IPR018490">
    <property type="entry name" value="cNMP-bd_dom_sf"/>
</dbReference>
<proteinExistence type="predicted"/>
<organism evidence="2 3">
    <name type="scientific">Hymenobacter nitidus</name>
    <dbReference type="NCBI Taxonomy" id="2880929"/>
    <lineage>
        <taxon>Bacteria</taxon>
        <taxon>Pseudomonadati</taxon>
        <taxon>Bacteroidota</taxon>
        <taxon>Cytophagia</taxon>
        <taxon>Cytophagales</taxon>
        <taxon>Hymenobacteraceae</taxon>
        <taxon>Hymenobacter</taxon>
    </lineage>
</organism>
<dbReference type="InterPro" id="IPR000595">
    <property type="entry name" value="cNMP-bd_dom"/>
</dbReference>
<reference evidence="2" key="1">
    <citation type="submission" date="2021-10" db="EMBL/GenBank/DDBJ databases">
        <authorList>
            <person name="Dean J.D."/>
            <person name="Kim M.K."/>
            <person name="Newey C.N."/>
            <person name="Stoker T.S."/>
            <person name="Thompson D.W."/>
            <person name="Grose J.H."/>
        </authorList>
    </citation>
    <scope>NUCLEOTIDE SEQUENCE</scope>
    <source>
        <strain evidence="2">BT635</strain>
    </source>
</reference>
<gene>
    <name evidence="2" type="ORF">LGH70_01585</name>
</gene>
<evidence type="ECO:0000313" key="2">
    <source>
        <dbReference type="EMBL" id="MCB2376254.1"/>
    </source>
</evidence>
<evidence type="ECO:0000313" key="3">
    <source>
        <dbReference type="Proteomes" id="UP001165297"/>
    </source>
</evidence>
<dbReference type="EMBL" id="JAJADQ010000001">
    <property type="protein sequence ID" value="MCB2376254.1"/>
    <property type="molecule type" value="Genomic_DNA"/>
</dbReference>
<dbReference type="CDD" id="cd00038">
    <property type="entry name" value="CAP_ED"/>
    <property type="match status" value="1"/>
</dbReference>
<dbReference type="InterPro" id="IPR014710">
    <property type="entry name" value="RmlC-like_jellyroll"/>
</dbReference>
<evidence type="ECO:0000259" key="1">
    <source>
        <dbReference type="PROSITE" id="PS50042"/>
    </source>
</evidence>
<keyword evidence="3" id="KW-1185">Reference proteome</keyword>
<name>A0ABS8AB39_9BACT</name>
<sequence length="196" mass="21453">MTREPLIRFFQSTGLISAAQAAEIAAGFTRRTLARHELLLPAGQVSDEYLFLDQGLLRAFALDEDGNDVTTGFFSVGQVALEVASFFNRTPSQETLQALTDSAGWGISYAQLNGLFHARPEFREFGRSVLVRELTRLKTRLLALTTTSAAARYEALLHSSPEILQQVPLKHIASYLGVTDSSLSRIRAGSRGPEPA</sequence>
<dbReference type="Pfam" id="PF00027">
    <property type="entry name" value="cNMP_binding"/>
    <property type="match status" value="1"/>
</dbReference>
<dbReference type="Gene3D" id="2.60.120.10">
    <property type="entry name" value="Jelly Rolls"/>
    <property type="match status" value="1"/>
</dbReference>
<dbReference type="SUPFAM" id="SSF51206">
    <property type="entry name" value="cAMP-binding domain-like"/>
    <property type="match status" value="1"/>
</dbReference>
<dbReference type="SMART" id="SM00100">
    <property type="entry name" value="cNMP"/>
    <property type="match status" value="1"/>
</dbReference>
<feature type="domain" description="Cyclic nucleotide-binding" evidence="1">
    <location>
        <begin position="16"/>
        <end position="133"/>
    </location>
</feature>
<protein>
    <submittedName>
        <fullName evidence="2">Crp/Fnr family transcriptional regulator</fullName>
    </submittedName>
</protein>
<dbReference type="Proteomes" id="UP001165297">
    <property type="component" value="Unassembled WGS sequence"/>
</dbReference>
<dbReference type="RefSeq" id="WP_226182007.1">
    <property type="nucleotide sequence ID" value="NZ_JAJADQ010000001.1"/>
</dbReference>
<comment type="caution">
    <text evidence="2">The sequence shown here is derived from an EMBL/GenBank/DDBJ whole genome shotgun (WGS) entry which is preliminary data.</text>
</comment>
<accession>A0ABS8AB39</accession>
<dbReference type="PROSITE" id="PS50042">
    <property type="entry name" value="CNMP_BINDING_3"/>
    <property type="match status" value="1"/>
</dbReference>